<gene>
    <name evidence="2" type="ORF">E4L98_13310</name>
</gene>
<reference evidence="2 3" key="1">
    <citation type="submission" date="2019-03" db="EMBL/GenBank/DDBJ databases">
        <title>Draft Genome Sequence of Duganella callidus sp. nov., a Novel Duganella Species Isolated from Cultivated Soil.</title>
        <authorList>
            <person name="Raths R."/>
            <person name="Peta V."/>
            <person name="Bucking H."/>
        </authorList>
    </citation>
    <scope>NUCLEOTIDE SEQUENCE [LARGE SCALE GENOMIC DNA]</scope>
    <source>
        <strain evidence="2 3">DN04</strain>
    </source>
</reference>
<accession>A0A4Y9SEG3</accession>
<dbReference type="Gene3D" id="2.120.10.10">
    <property type="match status" value="1"/>
</dbReference>
<feature type="chain" id="PRO_5021418375" evidence="1">
    <location>
        <begin position="19"/>
        <end position="368"/>
    </location>
</feature>
<protein>
    <submittedName>
        <fullName evidence="2">Exo-alpha-sialidase</fullName>
    </submittedName>
</protein>
<comment type="caution">
    <text evidence="2">The sequence shown here is derived from an EMBL/GenBank/DDBJ whole genome shotgun (WGS) entry which is preliminary data.</text>
</comment>
<keyword evidence="1" id="KW-0732">Signal</keyword>
<dbReference type="AlphaFoldDB" id="A0A4Y9SEG3"/>
<sequence>MMQLTAALSGLLMAAATAHPAAHKIKTQLGSSAAFDRHGVLWLVGADDGKLVARTSSDDGNSWRPAVILSDEAAMAGGDERPRIAFGPRDEVYITYSRPLEKPWTSEIRFLRSEDGGVHFSAPYTVHHDHQIVTHGFASLAVDTQGRVYVTWIDKRNAASVAQYYAVSTDAGRSFGADYKIADHSCECCRSAIALAPDGRPALMWRHVFEPNIRDHAIVTLAADGRPAPPERASFDHWAIDACPHQGPALAYGEDGRRHQTWFTGDGLFYASRRQDGTLTMPLRLGDEQASNADIAVSGQRVEVVWKAFDGKVTAIKALSSRDGGASWQARTLAATDGGSDQPRLARKDGRIFLIWRTDRNDITTVEL</sequence>
<dbReference type="Proteomes" id="UP000297729">
    <property type="component" value="Unassembled WGS sequence"/>
</dbReference>
<proteinExistence type="predicted"/>
<dbReference type="SUPFAM" id="SSF50939">
    <property type="entry name" value="Sialidases"/>
    <property type="match status" value="1"/>
</dbReference>
<dbReference type="CDD" id="cd15482">
    <property type="entry name" value="Sialidase_non-viral"/>
    <property type="match status" value="1"/>
</dbReference>
<name>A0A4Y9SEG3_9BURK</name>
<evidence type="ECO:0000313" key="2">
    <source>
        <dbReference type="EMBL" id="TFW21428.1"/>
    </source>
</evidence>
<dbReference type="OrthoDB" id="9764969at2"/>
<dbReference type="EMBL" id="SPVG01000135">
    <property type="protein sequence ID" value="TFW21428.1"/>
    <property type="molecule type" value="Genomic_DNA"/>
</dbReference>
<dbReference type="RefSeq" id="WP_135202040.1">
    <property type="nucleotide sequence ID" value="NZ_SPVG01000135.1"/>
</dbReference>
<evidence type="ECO:0000256" key="1">
    <source>
        <dbReference type="SAM" id="SignalP"/>
    </source>
</evidence>
<dbReference type="InterPro" id="IPR036278">
    <property type="entry name" value="Sialidase_sf"/>
</dbReference>
<evidence type="ECO:0000313" key="3">
    <source>
        <dbReference type="Proteomes" id="UP000297729"/>
    </source>
</evidence>
<feature type="signal peptide" evidence="1">
    <location>
        <begin position="1"/>
        <end position="18"/>
    </location>
</feature>
<keyword evidence="3" id="KW-1185">Reference proteome</keyword>
<organism evidence="2 3">
    <name type="scientific">Duganella callida</name>
    <dbReference type="NCBI Taxonomy" id="2561932"/>
    <lineage>
        <taxon>Bacteria</taxon>
        <taxon>Pseudomonadati</taxon>
        <taxon>Pseudomonadota</taxon>
        <taxon>Betaproteobacteria</taxon>
        <taxon>Burkholderiales</taxon>
        <taxon>Oxalobacteraceae</taxon>
        <taxon>Telluria group</taxon>
        <taxon>Duganella</taxon>
    </lineage>
</organism>